<dbReference type="InterPro" id="IPR005064">
    <property type="entry name" value="BUG"/>
</dbReference>
<dbReference type="PANTHER" id="PTHR42928:SF5">
    <property type="entry name" value="BLR1237 PROTEIN"/>
    <property type="match status" value="1"/>
</dbReference>
<evidence type="ECO:0008006" key="4">
    <source>
        <dbReference type="Google" id="ProtNLM"/>
    </source>
</evidence>
<reference evidence="2 3" key="1">
    <citation type="submission" date="2021-06" db="EMBL/GenBank/DDBJ databases">
        <authorList>
            <person name="Lee D.H."/>
        </authorList>
    </citation>
    <scope>NUCLEOTIDE SEQUENCE [LARGE SCALE GENOMIC DNA]</scope>
    <source>
        <strain evidence="2 3">MMS21-HV4-11</strain>
    </source>
</reference>
<proteinExistence type="inferred from homology"/>
<evidence type="ECO:0000256" key="1">
    <source>
        <dbReference type="ARBA" id="ARBA00006987"/>
    </source>
</evidence>
<dbReference type="PANTHER" id="PTHR42928">
    <property type="entry name" value="TRICARBOXYLATE-BINDING PROTEIN"/>
    <property type="match status" value="1"/>
</dbReference>
<accession>A0ABS6IMH0</accession>
<comment type="caution">
    <text evidence="2">The sequence shown here is derived from an EMBL/GenBank/DDBJ whole genome shotgun (WGS) entry which is preliminary data.</text>
</comment>
<name>A0ABS6IMH0_9HYPH</name>
<gene>
    <name evidence="2" type="ORF">KQ910_18595</name>
</gene>
<comment type="similarity">
    <text evidence="1">Belongs to the UPF0065 (bug) family.</text>
</comment>
<sequence length="280" mass="30380">MARAIAPAIQQRLTRPVSIENRPGAAGATMGDALKKAAPDGATIGLLPSTTLIGRLISPATFPFDPLRDLAPLGIVGTFETAFVVSRSIGVRTMAEYAQWVKNGPPERRRFGTAAPETFSQYFAQLLAQQYGLMLDPVPFRGTGPMSSDLGQGRIPAGCGGLASFVHHHRGSTLRVLTTSGLARNPVLPDVPTVVELGFPWLQLIDWYAFFAPGGLPPQLVEAWNRALHNAVDVPETREQLTQYGVVVGVTKADECRKRLIADFERWRILLDSLGIRTTK</sequence>
<protein>
    <recommendedName>
        <fullName evidence="4">Tripartite tricarboxylate transporter family receptor</fullName>
    </recommendedName>
</protein>
<dbReference type="Proteomes" id="UP000727907">
    <property type="component" value="Unassembled WGS sequence"/>
</dbReference>
<dbReference type="RefSeq" id="WP_216964112.1">
    <property type="nucleotide sequence ID" value="NZ_JAHOPB010000002.1"/>
</dbReference>
<organism evidence="2 3">
    <name type="scientific">Reyranella humidisoli</name>
    <dbReference type="NCBI Taxonomy" id="2849149"/>
    <lineage>
        <taxon>Bacteria</taxon>
        <taxon>Pseudomonadati</taxon>
        <taxon>Pseudomonadota</taxon>
        <taxon>Alphaproteobacteria</taxon>
        <taxon>Hyphomicrobiales</taxon>
        <taxon>Reyranellaceae</taxon>
        <taxon>Reyranella</taxon>
    </lineage>
</organism>
<evidence type="ECO:0000313" key="2">
    <source>
        <dbReference type="EMBL" id="MBU8875789.1"/>
    </source>
</evidence>
<evidence type="ECO:0000313" key="3">
    <source>
        <dbReference type="Proteomes" id="UP000727907"/>
    </source>
</evidence>
<dbReference type="EMBL" id="JAHOPB010000002">
    <property type="protein sequence ID" value="MBU8875789.1"/>
    <property type="molecule type" value="Genomic_DNA"/>
</dbReference>
<keyword evidence="3" id="KW-1185">Reference proteome</keyword>
<dbReference type="Pfam" id="PF03401">
    <property type="entry name" value="TctC"/>
    <property type="match status" value="1"/>
</dbReference>